<dbReference type="Proteomes" id="UP000076727">
    <property type="component" value="Unassembled WGS sequence"/>
</dbReference>
<protein>
    <submittedName>
        <fullName evidence="1">Uncharacterized protein</fullName>
    </submittedName>
</protein>
<evidence type="ECO:0000313" key="2">
    <source>
        <dbReference type="Proteomes" id="UP000076727"/>
    </source>
</evidence>
<keyword evidence="2" id="KW-1185">Reference proteome</keyword>
<feature type="non-terminal residue" evidence="1">
    <location>
        <position position="141"/>
    </location>
</feature>
<organism evidence="1 2">
    <name type="scientific">Daedalea quercina L-15889</name>
    <dbReference type="NCBI Taxonomy" id="1314783"/>
    <lineage>
        <taxon>Eukaryota</taxon>
        <taxon>Fungi</taxon>
        <taxon>Dikarya</taxon>
        <taxon>Basidiomycota</taxon>
        <taxon>Agaricomycotina</taxon>
        <taxon>Agaricomycetes</taxon>
        <taxon>Polyporales</taxon>
        <taxon>Fomitopsis</taxon>
    </lineage>
</organism>
<accession>A0A165KEC9</accession>
<name>A0A165KEC9_9APHY</name>
<dbReference type="EMBL" id="KV429353">
    <property type="protein sequence ID" value="KZT63027.1"/>
    <property type="molecule type" value="Genomic_DNA"/>
</dbReference>
<reference evidence="1 2" key="1">
    <citation type="journal article" date="2016" name="Mol. Biol. Evol.">
        <title>Comparative Genomics of Early-Diverging Mushroom-Forming Fungi Provides Insights into the Origins of Lignocellulose Decay Capabilities.</title>
        <authorList>
            <person name="Nagy L.G."/>
            <person name="Riley R."/>
            <person name="Tritt A."/>
            <person name="Adam C."/>
            <person name="Daum C."/>
            <person name="Floudas D."/>
            <person name="Sun H."/>
            <person name="Yadav J.S."/>
            <person name="Pangilinan J."/>
            <person name="Larsson K.H."/>
            <person name="Matsuura K."/>
            <person name="Barry K."/>
            <person name="Labutti K."/>
            <person name="Kuo R."/>
            <person name="Ohm R.A."/>
            <person name="Bhattacharya S.S."/>
            <person name="Shirouzu T."/>
            <person name="Yoshinaga Y."/>
            <person name="Martin F.M."/>
            <person name="Grigoriev I.V."/>
            <person name="Hibbett D.S."/>
        </authorList>
    </citation>
    <scope>NUCLEOTIDE SEQUENCE [LARGE SCALE GENOMIC DNA]</scope>
    <source>
        <strain evidence="1 2">L-15889</strain>
    </source>
</reference>
<proteinExistence type="predicted"/>
<sequence length="141" mass="15788">EMIKANIINTGKSKFMLGYSWLRKANPSIDWRTGEITFGLESPSSTIQQVQVATLVQKGEFLPSGEPRDDGQIATRPCDIYAARVSMATQLSAEADAKKKPQTIEEMVPEYLCDFYSVFDKGTATRLPEHTSYDHEINLKP</sequence>
<dbReference type="STRING" id="1314783.A0A165KEC9"/>
<dbReference type="AlphaFoldDB" id="A0A165KEC9"/>
<gene>
    <name evidence="1" type="ORF">DAEQUDRAFT_658474</name>
</gene>
<evidence type="ECO:0000313" key="1">
    <source>
        <dbReference type="EMBL" id="KZT63027.1"/>
    </source>
</evidence>
<dbReference type="OrthoDB" id="2717878at2759"/>
<feature type="non-terminal residue" evidence="1">
    <location>
        <position position="1"/>
    </location>
</feature>